<evidence type="ECO:0000259" key="2">
    <source>
        <dbReference type="PROSITE" id="PS50887"/>
    </source>
</evidence>
<organism evidence="3 4">
    <name type="scientific">Candidatus Blautia gallistercoris</name>
    <dbReference type="NCBI Taxonomy" id="2838490"/>
    <lineage>
        <taxon>Bacteria</taxon>
        <taxon>Bacillati</taxon>
        <taxon>Bacillota</taxon>
        <taxon>Clostridia</taxon>
        <taxon>Lachnospirales</taxon>
        <taxon>Lachnospiraceae</taxon>
        <taxon>Blautia</taxon>
    </lineage>
</organism>
<dbReference type="PROSITE" id="PS50887">
    <property type="entry name" value="GGDEF"/>
    <property type="match status" value="1"/>
</dbReference>
<dbReference type="EMBL" id="DXEX01000258">
    <property type="protein sequence ID" value="HIX60458.1"/>
    <property type="molecule type" value="Genomic_DNA"/>
</dbReference>
<feature type="transmembrane region" description="Helical" evidence="1">
    <location>
        <begin position="83"/>
        <end position="108"/>
    </location>
</feature>
<keyword evidence="1" id="KW-1133">Transmembrane helix</keyword>
<dbReference type="Gene3D" id="3.30.70.270">
    <property type="match status" value="1"/>
</dbReference>
<keyword evidence="1" id="KW-0472">Membrane</keyword>
<dbReference type="GO" id="GO:1902201">
    <property type="term" value="P:negative regulation of bacterial-type flagellum-dependent cell motility"/>
    <property type="evidence" value="ECO:0007669"/>
    <property type="project" value="TreeGrafter"/>
</dbReference>
<comment type="caution">
    <text evidence="3">The sequence shown here is derived from an EMBL/GenBank/DDBJ whole genome shotgun (WGS) entry which is preliminary data.</text>
</comment>
<dbReference type="Proteomes" id="UP000886817">
    <property type="component" value="Unassembled WGS sequence"/>
</dbReference>
<evidence type="ECO:0000313" key="4">
    <source>
        <dbReference type="Proteomes" id="UP000886817"/>
    </source>
</evidence>
<dbReference type="InterPro" id="IPR043128">
    <property type="entry name" value="Rev_trsase/Diguanyl_cyclase"/>
</dbReference>
<reference evidence="3" key="1">
    <citation type="journal article" date="2021" name="PeerJ">
        <title>Extensive microbial diversity within the chicken gut microbiome revealed by metagenomics and culture.</title>
        <authorList>
            <person name="Gilroy R."/>
            <person name="Ravi A."/>
            <person name="Getino M."/>
            <person name="Pursley I."/>
            <person name="Horton D.L."/>
            <person name="Alikhan N.F."/>
            <person name="Baker D."/>
            <person name="Gharbi K."/>
            <person name="Hall N."/>
            <person name="Watson M."/>
            <person name="Adriaenssens E.M."/>
            <person name="Foster-Nyarko E."/>
            <person name="Jarju S."/>
            <person name="Secka A."/>
            <person name="Antonio M."/>
            <person name="Oren A."/>
            <person name="Chaudhuri R.R."/>
            <person name="La Ragione R."/>
            <person name="Hildebrand F."/>
            <person name="Pallen M.J."/>
        </authorList>
    </citation>
    <scope>NUCLEOTIDE SEQUENCE</scope>
    <source>
        <strain evidence="3">ChiSjej1B19-8411</strain>
    </source>
</reference>
<evidence type="ECO:0000256" key="1">
    <source>
        <dbReference type="SAM" id="Phobius"/>
    </source>
</evidence>
<feature type="transmembrane region" description="Helical" evidence="1">
    <location>
        <begin position="182"/>
        <end position="204"/>
    </location>
</feature>
<name>A0A9D2B439_9FIRM</name>
<sequence length="384" mass="43789">MSMMRMLPAVEMGFFNLLTVHYCSHKKYSNTITAVALCLVTLFFLALISVFNLPFTGNGKYSLGGLLYLIPLKYLYREKFSRLFVIVCMSWVYTMSVVSVCVQIAGMISPVQSTWLLLILETVIFLATMVPFYRRIVPKYIFIFQNIESFGKRECQYLAVNGCLSFLMLACLHTQFSLEGSSLFRLFIVLLVITFIVISYYIIYRIVLDSAKMRQLEHAVYHDALTGLGNRAQLWNDMETLCGTEDIFSVVFMDLDRFKQINDQYGHMVGDQYLKHFAEICTGIFQEYGKVYRFGGDEFVVLGAGAVSGQKLEQVKECREWEKGAPCPFNQVSAGILICRPPHGNAEEILRNVDRAMYQNKINKVAGGNEDEISYAGKNRFEGQ</sequence>
<feature type="transmembrane region" description="Helical" evidence="1">
    <location>
        <begin position="155"/>
        <end position="176"/>
    </location>
</feature>
<dbReference type="InterPro" id="IPR029787">
    <property type="entry name" value="Nucleotide_cyclase"/>
</dbReference>
<dbReference type="SMART" id="SM00267">
    <property type="entry name" value="GGDEF"/>
    <property type="match status" value="1"/>
</dbReference>
<protein>
    <submittedName>
        <fullName evidence="3">GGDEF domain-containing protein</fullName>
    </submittedName>
</protein>
<dbReference type="AlphaFoldDB" id="A0A9D2B439"/>
<dbReference type="Pfam" id="PF00990">
    <property type="entry name" value="GGDEF"/>
    <property type="match status" value="1"/>
</dbReference>
<keyword evidence="1" id="KW-0812">Transmembrane</keyword>
<reference evidence="3" key="2">
    <citation type="submission" date="2021-04" db="EMBL/GenBank/DDBJ databases">
        <authorList>
            <person name="Gilroy R."/>
        </authorList>
    </citation>
    <scope>NUCLEOTIDE SEQUENCE</scope>
    <source>
        <strain evidence="3">ChiSjej1B19-8411</strain>
    </source>
</reference>
<gene>
    <name evidence="3" type="ORF">IAA45_12185</name>
</gene>
<dbReference type="CDD" id="cd01949">
    <property type="entry name" value="GGDEF"/>
    <property type="match status" value="1"/>
</dbReference>
<proteinExistence type="predicted"/>
<dbReference type="GO" id="GO:0005886">
    <property type="term" value="C:plasma membrane"/>
    <property type="evidence" value="ECO:0007669"/>
    <property type="project" value="TreeGrafter"/>
</dbReference>
<dbReference type="GO" id="GO:0052621">
    <property type="term" value="F:diguanylate cyclase activity"/>
    <property type="evidence" value="ECO:0007669"/>
    <property type="project" value="TreeGrafter"/>
</dbReference>
<feature type="domain" description="GGDEF" evidence="2">
    <location>
        <begin position="246"/>
        <end position="376"/>
    </location>
</feature>
<evidence type="ECO:0000313" key="3">
    <source>
        <dbReference type="EMBL" id="HIX60458.1"/>
    </source>
</evidence>
<accession>A0A9D2B439</accession>
<dbReference type="GO" id="GO:0043709">
    <property type="term" value="P:cell adhesion involved in single-species biofilm formation"/>
    <property type="evidence" value="ECO:0007669"/>
    <property type="project" value="TreeGrafter"/>
</dbReference>
<dbReference type="SUPFAM" id="SSF55073">
    <property type="entry name" value="Nucleotide cyclase"/>
    <property type="match status" value="1"/>
</dbReference>
<dbReference type="PANTHER" id="PTHR45138:SF9">
    <property type="entry name" value="DIGUANYLATE CYCLASE DGCM-RELATED"/>
    <property type="match status" value="1"/>
</dbReference>
<dbReference type="PANTHER" id="PTHR45138">
    <property type="entry name" value="REGULATORY COMPONENTS OF SENSORY TRANSDUCTION SYSTEM"/>
    <property type="match status" value="1"/>
</dbReference>
<dbReference type="InterPro" id="IPR050469">
    <property type="entry name" value="Diguanylate_Cyclase"/>
</dbReference>
<feature type="transmembrane region" description="Helical" evidence="1">
    <location>
        <begin position="31"/>
        <end position="53"/>
    </location>
</feature>
<feature type="transmembrane region" description="Helical" evidence="1">
    <location>
        <begin position="114"/>
        <end position="134"/>
    </location>
</feature>
<dbReference type="InterPro" id="IPR000160">
    <property type="entry name" value="GGDEF_dom"/>
</dbReference>
<dbReference type="NCBIfam" id="TIGR00254">
    <property type="entry name" value="GGDEF"/>
    <property type="match status" value="1"/>
</dbReference>